<dbReference type="PANTHER" id="PTHR34390">
    <property type="entry name" value="UPF0442 PROTEIN YJJB-RELATED"/>
    <property type="match status" value="1"/>
</dbReference>
<feature type="transmembrane region" description="Helical" evidence="8">
    <location>
        <begin position="252"/>
        <end position="274"/>
    </location>
</feature>
<name>A0ABV9RNU7_9PSEU</name>
<dbReference type="Pfam" id="PF12821">
    <property type="entry name" value="ThrE_2"/>
    <property type="match status" value="1"/>
</dbReference>
<comment type="subcellular location">
    <subcellularLocation>
        <location evidence="1">Cell membrane</location>
        <topology evidence="1">Multi-pass membrane protein</topology>
    </subcellularLocation>
</comment>
<keyword evidence="3" id="KW-0997">Cell inner membrane</keyword>
<keyword evidence="2" id="KW-1003">Cell membrane</keyword>
<evidence type="ECO:0000256" key="2">
    <source>
        <dbReference type="ARBA" id="ARBA00022475"/>
    </source>
</evidence>
<evidence type="ECO:0000256" key="7">
    <source>
        <dbReference type="ARBA" id="ARBA00034125"/>
    </source>
</evidence>
<dbReference type="EMBL" id="JBHSIM010000052">
    <property type="protein sequence ID" value="MFC4835901.1"/>
    <property type="molecule type" value="Genomic_DNA"/>
</dbReference>
<dbReference type="Pfam" id="PF06738">
    <property type="entry name" value="ThrE"/>
    <property type="match status" value="1"/>
</dbReference>
<evidence type="ECO:0000259" key="9">
    <source>
        <dbReference type="Pfam" id="PF06738"/>
    </source>
</evidence>
<comment type="caution">
    <text evidence="11">The sequence shown here is derived from an EMBL/GenBank/DDBJ whole genome shotgun (WGS) entry which is preliminary data.</text>
</comment>
<feature type="domain" description="Threonine/Serine exporter ThrE" evidence="10">
    <location>
        <begin position="299"/>
        <end position="422"/>
    </location>
</feature>
<feature type="transmembrane region" description="Helical" evidence="8">
    <location>
        <begin position="145"/>
        <end position="174"/>
    </location>
</feature>
<sequence>MRDTLLPAVPGPQVADDTLVLRVLDLALRIGEVQLATGAGAAVAHDTMLAIARTYGLPTCDVDIAFSTITMCCHRGNEAGPVTTMRNVRYRTQDYTRLADVDAIISEIVDHEEPLSVEEAFTRLGAAVDGPHPYPRFVAGMARSLFAGAVAFLIGGGLLVAALAALATGVIWTAARWLRKQGVPMFFQQMVGATVVTLSATTLAWTGTLEDSPAFVIAAGIVVLLSGLSLVGLVQDAISGFPLTAAGRAVEVVLASSGLLVGVVVSIKLVATVLGTDAGAYAAVVPQSPAPSLHPISLLAAAAAGMLFALSAYAPWRSLPLAALAGAVAWAGYGLLGILGAGEVVAAALAAAALGLVAMVLPRSLGTPPLVLVVAGITPLLPGLTMYRGFSQLAYGGVAVGAVTILLALTFGLALAAGVSVGEQIGWPLQRLLRRVLPGENAEDRERDARRGRPRVF</sequence>
<evidence type="ECO:0000256" key="3">
    <source>
        <dbReference type="ARBA" id="ARBA00022519"/>
    </source>
</evidence>
<evidence type="ECO:0000256" key="4">
    <source>
        <dbReference type="ARBA" id="ARBA00022692"/>
    </source>
</evidence>
<proteinExistence type="inferred from homology"/>
<gene>
    <name evidence="11" type="ORF">ACFPEL_26080</name>
</gene>
<evidence type="ECO:0000256" key="8">
    <source>
        <dbReference type="SAM" id="Phobius"/>
    </source>
</evidence>
<dbReference type="PANTHER" id="PTHR34390:SF1">
    <property type="entry name" value="SUCCINATE TRANSPORTER SUBUNIT YJJB-RELATED"/>
    <property type="match status" value="1"/>
</dbReference>
<dbReference type="InterPro" id="IPR024528">
    <property type="entry name" value="ThrE_2"/>
</dbReference>
<dbReference type="InterPro" id="IPR010619">
    <property type="entry name" value="ThrE-like_N"/>
</dbReference>
<organism evidence="11 12">
    <name type="scientific">Actinomycetospora chibensis</name>
    <dbReference type="NCBI Taxonomy" id="663606"/>
    <lineage>
        <taxon>Bacteria</taxon>
        <taxon>Bacillati</taxon>
        <taxon>Actinomycetota</taxon>
        <taxon>Actinomycetes</taxon>
        <taxon>Pseudonocardiales</taxon>
        <taxon>Pseudonocardiaceae</taxon>
        <taxon>Actinomycetospora</taxon>
    </lineage>
</organism>
<feature type="transmembrane region" description="Helical" evidence="8">
    <location>
        <begin position="369"/>
        <end position="387"/>
    </location>
</feature>
<evidence type="ECO:0000256" key="5">
    <source>
        <dbReference type="ARBA" id="ARBA00022989"/>
    </source>
</evidence>
<feature type="transmembrane region" description="Helical" evidence="8">
    <location>
        <begin position="294"/>
        <end position="314"/>
    </location>
</feature>
<feature type="transmembrane region" description="Helical" evidence="8">
    <location>
        <begin position="212"/>
        <end position="231"/>
    </location>
</feature>
<feature type="transmembrane region" description="Helical" evidence="8">
    <location>
        <begin position="345"/>
        <end position="362"/>
    </location>
</feature>
<evidence type="ECO:0000313" key="11">
    <source>
        <dbReference type="EMBL" id="MFC4835901.1"/>
    </source>
</evidence>
<evidence type="ECO:0000259" key="10">
    <source>
        <dbReference type="Pfam" id="PF12821"/>
    </source>
</evidence>
<protein>
    <submittedName>
        <fullName evidence="11">Threonine/serine exporter ThrE family protein</fullName>
    </submittedName>
</protein>
<dbReference type="Proteomes" id="UP001595909">
    <property type="component" value="Unassembled WGS sequence"/>
</dbReference>
<evidence type="ECO:0000256" key="6">
    <source>
        <dbReference type="ARBA" id="ARBA00023136"/>
    </source>
</evidence>
<keyword evidence="4 8" id="KW-0812">Transmembrane</keyword>
<comment type="similarity">
    <text evidence="7">Belongs to the ThrE exporter (TC 2.A.79) family.</text>
</comment>
<keyword evidence="6 8" id="KW-0472">Membrane</keyword>
<keyword evidence="12" id="KW-1185">Reference proteome</keyword>
<dbReference type="InterPro" id="IPR050539">
    <property type="entry name" value="ThrE_Dicarb/AminoAcid_Exp"/>
</dbReference>
<feature type="transmembrane region" description="Helical" evidence="8">
    <location>
        <begin position="321"/>
        <end position="339"/>
    </location>
</feature>
<dbReference type="RefSeq" id="WP_274189919.1">
    <property type="nucleotide sequence ID" value="NZ_BAABHN010000052.1"/>
</dbReference>
<accession>A0ABV9RNU7</accession>
<keyword evidence="5 8" id="KW-1133">Transmembrane helix</keyword>
<feature type="transmembrane region" description="Helical" evidence="8">
    <location>
        <begin position="186"/>
        <end position="206"/>
    </location>
</feature>
<feature type="transmembrane region" description="Helical" evidence="8">
    <location>
        <begin position="393"/>
        <end position="421"/>
    </location>
</feature>
<evidence type="ECO:0000256" key="1">
    <source>
        <dbReference type="ARBA" id="ARBA00004651"/>
    </source>
</evidence>
<reference evidence="12" key="1">
    <citation type="journal article" date="2019" name="Int. J. Syst. Evol. Microbiol.">
        <title>The Global Catalogue of Microorganisms (GCM) 10K type strain sequencing project: providing services to taxonomists for standard genome sequencing and annotation.</title>
        <authorList>
            <consortium name="The Broad Institute Genomics Platform"/>
            <consortium name="The Broad Institute Genome Sequencing Center for Infectious Disease"/>
            <person name="Wu L."/>
            <person name="Ma J."/>
        </authorList>
    </citation>
    <scope>NUCLEOTIDE SEQUENCE [LARGE SCALE GENOMIC DNA]</scope>
    <source>
        <strain evidence="12">CCUG 50347</strain>
    </source>
</reference>
<evidence type="ECO:0000313" key="12">
    <source>
        <dbReference type="Proteomes" id="UP001595909"/>
    </source>
</evidence>
<feature type="domain" description="Threonine/serine exporter-like N-terminal" evidence="9">
    <location>
        <begin position="25"/>
        <end position="269"/>
    </location>
</feature>